<feature type="compositionally biased region" description="Basic and acidic residues" evidence="1">
    <location>
        <begin position="690"/>
        <end position="699"/>
    </location>
</feature>
<reference evidence="2" key="1">
    <citation type="journal article" date="2023" name="Mol. Phylogenet. Evol.">
        <title>Genome-scale phylogeny and comparative genomics of the fungal order Sordariales.</title>
        <authorList>
            <person name="Hensen N."/>
            <person name="Bonometti L."/>
            <person name="Westerberg I."/>
            <person name="Brannstrom I.O."/>
            <person name="Guillou S."/>
            <person name="Cros-Aarteil S."/>
            <person name="Calhoun S."/>
            <person name="Haridas S."/>
            <person name="Kuo A."/>
            <person name="Mondo S."/>
            <person name="Pangilinan J."/>
            <person name="Riley R."/>
            <person name="LaButti K."/>
            <person name="Andreopoulos B."/>
            <person name="Lipzen A."/>
            <person name="Chen C."/>
            <person name="Yan M."/>
            <person name="Daum C."/>
            <person name="Ng V."/>
            <person name="Clum A."/>
            <person name="Steindorff A."/>
            <person name="Ohm R.A."/>
            <person name="Martin F."/>
            <person name="Silar P."/>
            <person name="Natvig D.O."/>
            <person name="Lalanne C."/>
            <person name="Gautier V."/>
            <person name="Ament-Velasquez S.L."/>
            <person name="Kruys A."/>
            <person name="Hutchinson M.I."/>
            <person name="Powell A.J."/>
            <person name="Barry K."/>
            <person name="Miller A.N."/>
            <person name="Grigoriev I.V."/>
            <person name="Debuchy R."/>
            <person name="Gladieux P."/>
            <person name="Hiltunen Thoren M."/>
            <person name="Johannesson H."/>
        </authorList>
    </citation>
    <scope>NUCLEOTIDE SEQUENCE</scope>
    <source>
        <strain evidence="2">CBS 103.79</strain>
    </source>
</reference>
<comment type="caution">
    <text evidence="2">The sequence shown here is derived from an EMBL/GenBank/DDBJ whole genome shotgun (WGS) entry which is preliminary data.</text>
</comment>
<reference evidence="2" key="2">
    <citation type="submission" date="2023-05" db="EMBL/GenBank/DDBJ databases">
        <authorList>
            <consortium name="Lawrence Berkeley National Laboratory"/>
            <person name="Steindorff A."/>
            <person name="Hensen N."/>
            <person name="Bonometti L."/>
            <person name="Westerberg I."/>
            <person name="Brannstrom I.O."/>
            <person name="Guillou S."/>
            <person name="Cros-Aarteil S."/>
            <person name="Calhoun S."/>
            <person name="Haridas S."/>
            <person name="Kuo A."/>
            <person name="Mondo S."/>
            <person name="Pangilinan J."/>
            <person name="Riley R."/>
            <person name="Labutti K."/>
            <person name="Andreopoulos B."/>
            <person name="Lipzen A."/>
            <person name="Chen C."/>
            <person name="Yanf M."/>
            <person name="Daum C."/>
            <person name="Ng V."/>
            <person name="Clum A."/>
            <person name="Ohm R."/>
            <person name="Martin F."/>
            <person name="Silar P."/>
            <person name="Natvig D."/>
            <person name="Lalanne C."/>
            <person name="Gautier V."/>
            <person name="Ament-Velasquez S.L."/>
            <person name="Kruys A."/>
            <person name="Hutchinson M.I."/>
            <person name="Powell A.J."/>
            <person name="Barry K."/>
            <person name="Miller A.N."/>
            <person name="Grigoriev I.V."/>
            <person name="Debuchy R."/>
            <person name="Gladieux P."/>
            <person name="Thoren M.H."/>
            <person name="Johannesson H."/>
        </authorList>
    </citation>
    <scope>NUCLEOTIDE SEQUENCE</scope>
    <source>
        <strain evidence="2">CBS 103.79</strain>
    </source>
</reference>
<dbReference type="SUPFAM" id="SSF81383">
    <property type="entry name" value="F-box domain"/>
    <property type="match status" value="1"/>
</dbReference>
<name>A0AAN6MUN6_9PEZI</name>
<dbReference type="InterPro" id="IPR036047">
    <property type="entry name" value="F-box-like_dom_sf"/>
</dbReference>
<proteinExistence type="predicted"/>
<evidence type="ECO:0000313" key="3">
    <source>
        <dbReference type="Proteomes" id="UP001303889"/>
    </source>
</evidence>
<dbReference type="AlphaFoldDB" id="A0AAN6MUN6"/>
<evidence type="ECO:0000256" key="1">
    <source>
        <dbReference type="SAM" id="MobiDB-lite"/>
    </source>
</evidence>
<dbReference type="Proteomes" id="UP001303889">
    <property type="component" value="Unassembled WGS sequence"/>
</dbReference>
<feature type="region of interest" description="Disordered" evidence="1">
    <location>
        <begin position="669"/>
        <end position="699"/>
    </location>
</feature>
<dbReference type="Gene3D" id="1.20.1280.50">
    <property type="match status" value="1"/>
</dbReference>
<feature type="compositionally biased region" description="Basic and acidic residues" evidence="1">
    <location>
        <begin position="674"/>
        <end position="683"/>
    </location>
</feature>
<gene>
    <name evidence="2" type="ORF">C8A05DRAFT_29353</name>
</gene>
<evidence type="ECO:0000313" key="2">
    <source>
        <dbReference type="EMBL" id="KAK3906806.1"/>
    </source>
</evidence>
<feature type="region of interest" description="Disordered" evidence="1">
    <location>
        <begin position="579"/>
        <end position="615"/>
    </location>
</feature>
<accession>A0AAN6MUN6</accession>
<organism evidence="2 3">
    <name type="scientific">Staphylotrichum tortipilum</name>
    <dbReference type="NCBI Taxonomy" id="2831512"/>
    <lineage>
        <taxon>Eukaryota</taxon>
        <taxon>Fungi</taxon>
        <taxon>Dikarya</taxon>
        <taxon>Ascomycota</taxon>
        <taxon>Pezizomycotina</taxon>
        <taxon>Sordariomycetes</taxon>
        <taxon>Sordariomycetidae</taxon>
        <taxon>Sordariales</taxon>
        <taxon>Chaetomiaceae</taxon>
        <taxon>Staphylotrichum</taxon>
    </lineage>
</organism>
<feature type="compositionally biased region" description="Basic and acidic residues" evidence="1">
    <location>
        <begin position="358"/>
        <end position="368"/>
    </location>
</feature>
<dbReference type="EMBL" id="MU855319">
    <property type="protein sequence ID" value="KAK3906806.1"/>
    <property type="molecule type" value="Genomic_DNA"/>
</dbReference>
<dbReference type="CDD" id="cd09917">
    <property type="entry name" value="F-box_SF"/>
    <property type="match status" value="1"/>
</dbReference>
<protein>
    <recommendedName>
        <fullName evidence="4">F-box domain-containing protein</fullName>
    </recommendedName>
</protein>
<sequence length="745" mass="82781">MRDLTELPHDLFLVVLWYLPPRACVRCRGVSRAWHAAFTTEHVSLLLLRWNFPRCRELRLAAAAGSISSCSPSTTTATTTTPADVPRNLRAELTATAGQPRNWPATFAEVTRRYYHLDRGLPRIVEKLELATNERESEGGGDGRSGFSFWSVAPWNRFLRLNGRTSNFHYPDPVWWYSQEDGVLVYPAAAADPSSSSTQNSDAGPGGENSRQPGNGFVYHIVDLATGQLVPVPFDVRSRHIRRVRLAQGVLVLEWAEALPYHQLNDREVVHRHFVTAFDVIRKPCAGSPGTTWTVEFRSEWKLHFLGLPLNRSDRFFSTHTATHYAVYFWQPNRSLYQDDPIEQLAVWDISTPSPYRPSEDPRGDKRPTPVRTPSLPPGLWSGRNGTAVVGTNALAGSRPDLQRPRRPSLAIAPAGPRVIRRMAWRELDFYGLRQRATPRLRCLALEGQDLYVIEEEHRWADGQHSSLSPPRVHLVRSTGIPVVPIPGPLPKPAYPSAARSTTDLSDGMAQLLDSPADPDPDGPVHGPMWLDSCGANGDVNMNFCWRVADPDRTTTANTTIQTSPTHGTWIATPLAPTQEHLNDDQPRPRSSTNPAGWPWTVKAGGGSQNEPATRWPGWAPCWRHEDFPYLTVAEMVDFAAGVRVTARHCFMLESLSVHVRPAVAVKGTPSSAVERERDEGRKGVRRGKGVGDGEGKGKGLAARSREVYFPDEMWGELVGKGVIMGDERWIVGEDGAGRVTVVRF</sequence>
<evidence type="ECO:0008006" key="4">
    <source>
        <dbReference type="Google" id="ProtNLM"/>
    </source>
</evidence>
<keyword evidence="3" id="KW-1185">Reference proteome</keyword>
<feature type="region of interest" description="Disordered" evidence="1">
    <location>
        <begin position="190"/>
        <end position="212"/>
    </location>
</feature>
<feature type="region of interest" description="Disordered" evidence="1">
    <location>
        <begin position="353"/>
        <end position="387"/>
    </location>
</feature>